<dbReference type="AlphaFoldDB" id="A0A368K0C9"/>
<keyword evidence="3" id="KW-1185">Reference proteome</keyword>
<evidence type="ECO:0000313" key="2">
    <source>
        <dbReference type="EMBL" id="RCS21420.1"/>
    </source>
</evidence>
<reference evidence="2 3" key="1">
    <citation type="submission" date="2018-07" db="EMBL/GenBank/DDBJ databases">
        <title>The draft genome of Phyllobacterium salinisoli.</title>
        <authorList>
            <person name="Liu L."/>
            <person name="Li L."/>
            <person name="Zhang X."/>
            <person name="Liang L."/>
        </authorList>
    </citation>
    <scope>NUCLEOTIDE SEQUENCE [LARGE SCALE GENOMIC DNA]</scope>
    <source>
        <strain evidence="2 3">LLAN61</strain>
    </source>
</reference>
<sequence length="103" mass="11465">METSIVDALKAFVLGSSGSSLSETQSELEKRWSDQTQANQLHWNGEQTRYDMERQGNQARAAMEQETQRSIVNDNAKRLVSLAADQAGHLKELGQKMDQQAGV</sequence>
<evidence type="ECO:0000313" key="3">
    <source>
        <dbReference type="Proteomes" id="UP000253420"/>
    </source>
</evidence>
<dbReference type="RefSeq" id="WP_114442949.1">
    <property type="nucleotide sequence ID" value="NZ_QOZG01000041.1"/>
</dbReference>
<dbReference type="EMBL" id="QOZG01000041">
    <property type="protein sequence ID" value="RCS21420.1"/>
    <property type="molecule type" value="Genomic_DNA"/>
</dbReference>
<organism evidence="2 3">
    <name type="scientific">Phyllobacterium salinisoli</name>
    <dbReference type="NCBI Taxonomy" id="1899321"/>
    <lineage>
        <taxon>Bacteria</taxon>
        <taxon>Pseudomonadati</taxon>
        <taxon>Pseudomonadota</taxon>
        <taxon>Alphaproteobacteria</taxon>
        <taxon>Hyphomicrobiales</taxon>
        <taxon>Phyllobacteriaceae</taxon>
        <taxon>Phyllobacterium</taxon>
    </lineage>
</organism>
<gene>
    <name evidence="2" type="ORF">DUT91_24200</name>
</gene>
<dbReference type="Proteomes" id="UP000253420">
    <property type="component" value="Unassembled WGS sequence"/>
</dbReference>
<accession>A0A368K0C9</accession>
<evidence type="ECO:0000256" key="1">
    <source>
        <dbReference type="SAM" id="MobiDB-lite"/>
    </source>
</evidence>
<feature type="region of interest" description="Disordered" evidence="1">
    <location>
        <begin position="17"/>
        <end position="36"/>
    </location>
</feature>
<comment type="caution">
    <text evidence="2">The sequence shown here is derived from an EMBL/GenBank/DDBJ whole genome shotgun (WGS) entry which is preliminary data.</text>
</comment>
<name>A0A368K0C9_9HYPH</name>
<proteinExistence type="predicted"/>
<protein>
    <submittedName>
        <fullName evidence="2">Uncharacterized protein</fullName>
    </submittedName>
</protein>